<proteinExistence type="predicted"/>
<dbReference type="AlphaFoldDB" id="A0A6A4SPW4"/>
<organism evidence="2 3">
    <name type="scientific">Scophthalmus maximus</name>
    <name type="common">Turbot</name>
    <name type="synonym">Psetta maxima</name>
    <dbReference type="NCBI Taxonomy" id="52904"/>
    <lineage>
        <taxon>Eukaryota</taxon>
        <taxon>Metazoa</taxon>
        <taxon>Chordata</taxon>
        <taxon>Craniata</taxon>
        <taxon>Vertebrata</taxon>
        <taxon>Euteleostomi</taxon>
        <taxon>Actinopterygii</taxon>
        <taxon>Neopterygii</taxon>
        <taxon>Teleostei</taxon>
        <taxon>Neoteleostei</taxon>
        <taxon>Acanthomorphata</taxon>
        <taxon>Carangaria</taxon>
        <taxon>Pleuronectiformes</taxon>
        <taxon>Pleuronectoidei</taxon>
        <taxon>Scophthalmidae</taxon>
        <taxon>Scophthalmus</taxon>
    </lineage>
</organism>
<dbReference type="Proteomes" id="UP000438429">
    <property type="component" value="Unassembled WGS sequence"/>
</dbReference>
<gene>
    <name evidence="2" type="ORF">F2P81_010060</name>
</gene>
<protein>
    <submittedName>
        <fullName evidence="2">Uncharacterized protein</fullName>
    </submittedName>
</protein>
<evidence type="ECO:0000256" key="1">
    <source>
        <dbReference type="SAM" id="MobiDB-lite"/>
    </source>
</evidence>
<evidence type="ECO:0000313" key="2">
    <source>
        <dbReference type="EMBL" id="KAF0037186.1"/>
    </source>
</evidence>
<reference evidence="2 3" key="1">
    <citation type="submission" date="2019-06" db="EMBL/GenBank/DDBJ databases">
        <title>Draft genomes of female and male turbot (Scophthalmus maximus).</title>
        <authorList>
            <person name="Xu H."/>
            <person name="Xu X.-W."/>
            <person name="Shao C."/>
            <person name="Chen S."/>
        </authorList>
    </citation>
    <scope>NUCLEOTIDE SEQUENCE [LARGE SCALE GENOMIC DNA]</scope>
    <source>
        <strain evidence="2">Ysfricsl-2016a</strain>
        <tissue evidence="2">Blood</tissue>
    </source>
</reference>
<comment type="caution">
    <text evidence="2">The sequence shown here is derived from an EMBL/GenBank/DDBJ whole genome shotgun (WGS) entry which is preliminary data.</text>
</comment>
<feature type="region of interest" description="Disordered" evidence="1">
    <location>
        <begin position="1"/>
        <end position="25"/>
    </location>
</feature>
<sequence>MKVERRRGRASQTCSEMRTRSKSKSISRFTDRTVRRVMECDGSQGLHGDLKDLSCLLLSGTTYLPICDTVKIQSRTVTRVGDRCINQSEDHNNIEQRDILEGHDSLPQPCLFSTRLSITSAVYNMSARQITLFREHHSISPFHHFIISSFHHFEASPTSVIVHSESRNMTFQIPANSNKTVRKKPRRDTPGVLFSTNGCETAEKTVSYINCNSCGEPNCVGVTMTQQLPDSSQVATGQHVERELEELDPLGTGTATWSGSVETTADQ</sequence>
<dbReference type="EMBL" id="VEVO01000009">
    <property type="protein sequence ID" value="KAF0037186.1"/>
    <property type="molecule type" value="Genomic_DNA"/>
</dbReference>
<evidence type="ECO:0000313" key="3">
    <source>
        <dbReference type="Proteomes" id="UP000438429"/>
    </source>
</evidence>
<accession>A0A6A4SPW4</accession>
<name>A0A6A4SPW4_SCOMX</name>